<dbReference type="GO" id="GO:0047372">
    <property type="term" value="F:monoacylglycerol lipase activity"/>
    <property type="evidence" value="ECO:0007669"/>
    <property type="project" value="TreeGrafter"/>
</dbReference>
<dbReference type="PRINTS" id="PR00111">
    <property type="entry name" value="ABHYDROLASE"/>
</dbReference>
<sequence>MGTKVRCTGRILSAQRFEAGLEAVFGVTFESEKATSPVCVAETSDRLQMNRPPDRAGESRMVRAGGQHLRVHIRRGTGVPLVLCNGIGASLEVLDPLVAHLGAHRTVIRFDAPGTGASPTSPVPYGIPYLAWVTGRMLDTLGYGRVDMLGYSWGGALAQQFAFQNPRRCRRLVLAATATGALMVPARPAVLAKMLTPRRFVDRNYLASIAATIYGGSVDFGNATVTQLVSHQLAAGSRRGYLHQLLAGAVWSSLFALPAIRQPTLIVAGTDDPIIPIINAHIMYRLMPNATLVTHPGGHVDLLTNAATLGPVIENFLRRAPSA</sequence>
<dbReference type="PANTHER" id="PTHR43798">
    <property type="entry name" value="MONOACYLGLYCEROL LIPASE"/>
    <property type="match status" value="1"/>
</dbReference>
<evidence type="ECO:0000313" key="2">
    <source>
        <dbReference type="EMBL" id="ABG92589.1"/>
    </source>
</evidence>
<dbReference type="eggNOG" id="COG2267">
    <property type="taxonomic scope" value="Bacteria"/>
</dbReference>
<dbReference type="MEROPS" id="S33.A32"/>
<dbReference type="Proteomes" id="UP000008710">
    <property type="component" value="Chromosome"/>
</dbReference>
<dbReference type="InterPro" id="IPR029058">
    <property type="entry name" value="AB_hydrolase_fold"/>
</dbReference>
<feature type="domain" description="AB hydrolase-1" evidence="1">
    <location>
        <begin position="80"/>
        <end position="305"/>
    </location>
</feature>
<dbReference type="KEGG" id="rha:RHA1_ro00754"/>
<gene>
    <name evidence="2" type="ordered locus">RHA1_ro00754</name>
</gene>
<evidence type="ECO:0000313" key="3">
    <source>
        <dbReference type="Proteomes" id="UP000008710"/>
    </source>
</evidence>
<dbReference type="OrthoDB" id="9796770at2"/>
<dbReference type="AlphaFoldDB" id="Q0SIP7"/>
<dbReference type="Gene3D" id="3.40.50.1820">
    <property type="entry name" value="alpha/beta hydrolase"/>
    <property type="match status" value="1"/>
</dbReference>
<dbReference type="EMBL" id="CP000431">
    <property type="protein sequence ID" value="ABG92589.1"/>
    <property type="molecule type" value="Genomic_DNA"/>
</dbReference>
<evidence type="ECO:0000259" key="1">
    <source>
        <dbReference type="Pfam" id="PF00561"/>
    </source>
</evidence>
<accession>Q0SIP7</accession>
<dbReference type="PANTHER" id="PTHR43798:SF5">
    <property type="entry name" value="MONOACYLGLYCEROL LIPASE ABHD6"/>
    <property type="match status" value="1"/>
</dbReference>
<organism evidence="2 3">
    <name type="scientific">Rhodococcus jostii (strain RHA1)</name>
    <dbReference type="NCBI Taxonomy" id="101510"/>
    <lineage>
        <taxon>Bacteria</taxon>
        <taxon>Bacillati</taxon>
        <taxon>Actinomycetota</taxon>
        <taxon>Actinomycetes</taxon>
        <taxon>Mycobacteriales</taxon>
        <taxon>Nocardiaceae</taxon>
        <taxon>Rhodococcus</taxon>
    </lineage>
</organism>
<dbReference type="Pfam" id="PF00561">
    <property type="entry name" value="Abhydrolase_1"/>
    <property type="match status" value="1"/>
</dbReference>
<dbReference type="InterPro" id="IPR050266">
    <property type="entry name" value="AB_hydrolase_sf"/>
</dbReference>
<name>Q0SIP7_RHOJR</name>
<dbReference type="SUPFAM" id="SSF53474">
    <property type="entry name" value="alpha/beta-Hydrolases"/>
    <property type="match status" value="1"/>
</dbReference>
<dbReference type="GO" id="GO:0046464">
    <property type="term" value="P:acylglycerol catabolic process"/>
    <property type="evidence" value="ECO:0007669"/>
    <property type="project" value="TreeGrafter"/>
</dbReference>
<reference evidence="3" key="1">
    <citation type="journal article" date="2006" name="Proc. Natl. Acad. Sci. U.S.A.">
        <title>The complete genome of Rhodococcus sp. RHA1 provides insights into a catabolic powerhouse.</title>
        <authorList>
            <person name="McLeod M.P."/>
            <person name="Warren R.L."/>
            <person name="Hsiao W.W.L."/>
            <person name="Araki N."/>
            <person name="Myhre M."/>
            <person name="Fernandes C."/>
            <person name="Miyazawa D."/>
            <person name="Wong W."/>
            <person name="Lillquist A.L."/>
            <person name="Wang D."/>
            <person name="Dosanjh M."/>
            <person name="Hara H."/>
            <person name="Petrescu A."/>
            <person name="Morin R.D."/>
            <person name="Yang G."/>
            <person name="Stott J.M."/>
            <person name="Schein J.E."/>
            <person name="Shin H."/>
            <person name="Smailus D."/>
            <person name="Siddiqui A.S."/>
            <person name="Marra M.A."/>
            <person name="Jones S.J.M."/>
            <person name="Holt R."/>
            <person name="Brinkman F.S.L."/>
            <person name="Miyauchi K."/>
            <person name="Fukuda M."/>
            <person name="Davies J.E."/>
            <person name="Mohn W.W."/>
            <person name="Eltis L.D."/>
        </authorList>
    </citation>
    <scope>NUCLEOTIDE SEQUENCE [LARGE SCALE GENOMIC DNA]</scope>
    <source>
        <strain evidence="3">RHA1</strain>
    </source>
</reference>
<dbReference type="HOGENOM" id="CLU_020336_50_3_11"/>
<protein>
    <submittedName>
        <fullName evidence="2">Probable poly(3-hydroxyalkanoate) depolymerase</fullName>
    </submittedName>
</protein>
<dbReference type="GO" id="GO:0016020">
    <property type="term" value="C:membrane"/>
    <property type="evidence" value="ECO:0007669"/>
    <property type="project" value="TreeGrafter"/>
</dbReference>
<dbReference type="InterPro" id="IPR000073">
    <property type="entry name" value="AB_hydrolase_1"/>
</dbReference>
<proteinExistence type="predicted"/>